<gene>
    <name evidence="3" type="ORF">L484_016932</name>
</gene>
<evidence type="ECO:0000256" key="1">
    <source>
        <dbReference type="SAM" id="MobiDB-lite"/>
    </source>
</evidence>
<feature type="domain" description="POX" evidence="2">
    <location>
        <begin position="176"/>
        <end position="216"/>
    </location>
</feature>
<name>W9RVL6_9ROSA</name>
<sequence length="241" mass="25349">MATYFHGNSEIQAATDGGLQTLVLMNPTGYIPYSDSPPPPHSAAAQGNLFFLNSAAAALAHHHAPPQQQQPQQATQHFVPAANDLSALHGFIQPPRVQYNLWKPSPDPSAVARDTPRAGQGGLSLTLSSQQLGFGSPSSQAHAPPHTAAGEDMRVSGGSSSSVSGITNGASGIQSVLLSSKYLKAAQELLDEVVNVGNGIGAETARKRGRLSGSCRRQRVEMDRVLLAAEEEKGVGRERWS</sequence>
<protein>
    <recommendedName>
        <fullName evidence="2">POX domain-containing protein</fullName>
    </recommendedName>
</protein>
<feature type="region of interest" description="Disordered" evidence="1">
    <location>
        <begin position="103"/>
        <end position="162"/>
    </location>
</feature>
<dbReference type="STRING" id="981085.W9RVL6"/>
<dbReference type="Pfam" id="PF07526">
    <property type="entry name" value="POX"/>
    <property type="match status" value="1"/>
</dbReference>
<dbReference type="InterPro" id="IPR006563">
    <property type="entry name" value="POX_dom"/>
</dbReference>
<reference evidence="4" key="1">
    <citation type="submission" date="2013-01" db="EMBL/GenBank/DDBJ databases">
        <title>Draft Genome Sequence of a Mulberry Tree, Morus notabilis C.K. Schneid.</title>
        <authorList>
            <person name="He N."/>
            <person name="Zhao S."/>
        </authorList>
    </citation>
    <scope>NUCLEOTIDE SEQUENCE</scope>
</reference>
<dbReference type="eggNOG" id="KOG0773">
    <property type="taxonomic scope" value="Eukaryota"/>
</dbReference>
<keyword evidence="4" id="KW-1185">Reference proteome</keyword>
<accession>W9RVL6</accession>
<organism evidence="3 4">
    <name type="scientific">Morus notabilis</name>
    <dbReference type="NCBI Taxonomy" id="981085"/>
    <lineage>
        <taxon>Eukaryota</taxon>
        <taxon>Viridiplantae</taxon>
        <taxon>Streptophyta</taxon>
        <taxon>Embryophyta</taxon>
        <taxon>Tracheophyta</taxon>
        <taxon>Spermatophyta</taxon>
        <taxon>Magnoliopsida</taxon>
        <taxon>eudicotyledons</taxon>
        <taxon>Gunneridae</taxon>
        <taxon>Pentapetalae</taxon>
        <taxon>rosids</taxon>
        <taxon>fabids</taxon>
        <taxon>Rosales</taxon>
        <taxon>Moraceae</taxon>
        <taxon>Moreae</taxon>
        <taxon>Morus</taxon>
    </lineage>
</organism>
<evidence type="ECO:0000313" key="3">
    <source>
        <dbReference type="EMBL" id="EXC13000.1"/>
    </source>
</evidence>
<dbReference type="AlphaFoldDB" id="W9RVL6"/>
<dbReference type="Proteomes" id="UP000030645">
    <property type="component" value="Unassembled WGS sequence"/>
</dbReference>
<dbReference type="EMBL" id="KE345730">
    <property type="protein sequence ID" value="EXC13000.1"/>
    <property type="molecule type" value="Genomic_DNA"/>
</dbReference>
<evidence type="ECO:0000313" key="4">
    <source>
        <dbReference type="Proteomes" id="UP000030645"/>
    </source>
</evidence>
<feature type="compositionally biased region" description="Low complexity" evidence="1">
    <location>
        <begin position="123"/>
        <end position="136"/>
    </location>
</feature>
<evidence type="ECO:0000259" key="2">
    <source>
        <dbReference type="Pfam" id="PF07526"/>
    </source>
</evidence>
<proteinExistence type="predicted"/>